<organism evidence="5 6">
    <name type="scientific">Achromobacter spanius</name>
    <dbReference type="NCBI Taxonomy" id="217203"/>
    <lineage>
        <taxon>Bacteria</taxon>
        <taxon>Pseudomonadati</taxon>
        <taxon>Pseudomonadota</taxon>
        <taxon>Betaproteobacteria</taxon>
        <taxon>Burkholderiales</taxon>
        <taxon>Alcaligenaceae</taxon>
        <taxon>Achromobacter</taxon>
    </lineage>
</organism>
<comment type="caution">
    <text evidence="5">The sequence shown here is derived from an EMBL/GenBank/DDBJ whole genome shotgun (WGS) entry which is preliminary data.</text>
</comment>
<dbReference type="PANTHER" id="PTHR11808:SF80">
    <property type="entry name" value="CYSTATHIONINE GAMMA-LYASE"/>
    <property type="match status" value="1"/>
</dbReference>
<dbReference type="FunFam" id="3.40.640.10:FF:000046">
    <property type="entry name" value="Cystathionine gamma-lyase"/>
    <property type="match status" value="1"/>
</dbReference>
<dbReference type="Pfam" id="PF01053">
    <property type="entry name" value="Cys_Met_Meta_PP"/>
    <property type="match status" value="1"/>
</dbReference>
<feature type="modified residue" description="N6-(pyridoxal phosphate)lysine" evidence="3">
    <location>
        <position position="213"/>
    </location>
</feature>
<dbReference type="RefSeq" id="WP_279995687.1">
    <property type="nucleotide sequence ID" value="NZ_JAOCDZ010000009.1"/>
</dbReference>
<dbReference type="InterPro" id="IPR015422">
    <property type="entry name" value="PyrdxlP-dep_Trfase_small"/>
</dbReference>
<dbReference type="PIRSF" id="PIRSF001434">
    <property type="entry name" value="CGS"/>
    <property type="match status" value="1"/>
</dbReference>
<evidence type="ECO:0000256" key="4">
    <source>
        <dbReference type="RuleBase" id="RU362118"/>
    </source>
</evidence>
<sequence length="399" mass="42485">MKAHAPDSKVRFATKAIHYGYDPANHEGAVSPPIFLTSTYAFESTAEFQAVFSGDSDRCVYGRQQNPTQKLLEDRLAALEGAEAAIVMASGMGAIASTLLTLLSAGDEIVVHHTIYNTAGALMDEGLPKFGVKVRRADLSTAEGTAAAISSNTKIVYFETPINPSSEVLDIQRIAAAAKRVGAMVIVDSTFASPALQRPIEHGADLVIHSLTKYLNGHGDILGGAAIGRRDTIEAIRATGAKYLTGATPSPISCFLVLRGLKTLDIRMERHSKNALAVARMLEAHPAVSKVIYPFLDSFANKEIALRQMSAGSGMVSFELKAGFDGVAPMIDKLKIIARGISLGDTDSLIYHTAGMVEARKKVNPNLCLSPGVSPELVRLSVGLEDINDLLDDLKQALA</sequence>
<reference evidence="5" key="1">
    <citation type="submission" date="2022-09" db="EMBL/GenBank/DDBJ databases">
        <title>Intensive care unit water sources are persistently colonized with multi-drug resistant bacteria and are the site of extensive horizontal gene transfer of antibiotic resistance genes.</title>
        <authorList>
            <person name="Diorio-Toth L."/>
        </authorList>
    </citation>
    <scope>NUCLEOTIDE SEQUENCE</scope>
    <source>
        <strain evidence="5">GD03843</strain>
    </source>
</reference>
<dbReference type="AlphaFoldDB" id="A0AA42LPI8"/>
<dbReference type="PROSITE" id="PS00868">
    <property type="entry name" value="CYS_MET_METAB_PP"/>
    <property type="match status" value="1"/>
</dbReference>
<accession>A0AA42LPI8</accession>
<dbReference type="GO" id="GO:0016846">
    <property type="term" value="F:carbon-sulfur lyase activity"/>
    <property type="evidence" value="ECO:0007669"/>
    <property type="project" value="TreeGrafter"/>
</dbReference>
<keyword evidence="2 3" id="KW-0663">Pyridoxal phosphate</keyword>
<dbReference type="Proteomes" id="UP001161094">
    <property type="component" value="Unassembled WGS sequence"/>
</dbReference>
<name>A0AA42LPI8_9BURK</name>
<dbReference type="EMBL" id="JAOCDZ010000009">
    <property type="protein sequence ID" value="MDH0737132.1"/>
    <property type="molecule type" value="Genomic_DNA"/>
</dbReference>
<dbReference type="InterPro" id="IPR000277">
    <property type="entry name" value="Cys/Met-Metab_PyrdxlP-dep_enz"/>
</dbReference>
<evidence type="ECO:0000256" key="2">
    <source>
        <dbReference type="ARBA" id="ARBA00022898"/>
    </source>
</evidence>
<comment type="similarity">
    <text evidence="4">Belongs to the trans-sulfuration enzymes family.</text>
</comment>
<dbReference type="GO" id="GO:0030170">
    <property type="term" value="F:pyridoxal phosphate binding"/>
    <property type="evidence" value="ECO:0007669"/>
    <property type="project" value="InterPro"/>
</dbReference>
<keyword evidence="5" id="KW-0032">Aminotransferase</keyword>
<dbReference type="InterPro" id="IPR054542">
    <property type="entry name" value="Cys_met_metab_PP"/>
</dbReference>
<gene>
    <name evidence="5" type="ORF">N5D93_15075</name>
</gene>
<dbReference type="InterPro" id="IPR015424">
    <property type="entry name" value="PyrdxlP-dep_Trfase"/>
</dbReference>
<evidence type="ECO:0000256" key="3">
    <source>
        <dbReference type="PIRSR" id="PIRSR001434-2"/>
    </source>
</evidence>
<dbReference type="PANTHER" id="PTHR11808">
    <property type="entry name" value="TRANS-SULFURATION ENZYME FAMILY MEMBER"/>
    <property type="match status" value="1"/>
</dbReference>
<comment type="cofactor">
    <cofactor evidence="1 4">
        <name>pyridoxal 5'-phosphate</name>
        <dbReference type="ChEBI" id="CHEBI:597326"/>
    </cofactor>
</comment>
<dbReference type="SUPFAM" id="SSF53383">
    <property type="entry name" value="PLP-dependent transferases"/>
    <property type="match status" value="1"/>
</dbReference>
<dbReference type="InterPro" id="IPR015421">
    <property type="entry name" value="PyrdxlP-dep_Trfase_major"/>
</dbReference>
<evidence type="ECO:0000313" key="5">
    <source>
        <dbReference type="EMBL" id="MDH0737132.1"/>
    </source>
</evidence>
<dbReference type="GO" id="GO:0008483">
    <property type="term" value="F:transaminase activity"/>
    <property type="evidence" value="ECO:0007669"/>
    <property type="project" value="UniProtKB-KW"/>
</dbReference>
<dbReference type="Gene3D" id="3.40.640.10">
    <property type="entry name" value="Type I PLP-dependent aspartate aminotransferase-like (Major domain)"/>
    <property type="match status" value="1"/>
</dbReference>
<dbReference type="GO" id="GO:0005737">
    <property type="term" value="C:cytoplasm"/>
    <property type="evidence" value="ECO:0007669"/>
    <property type="project" value="TreeGrafter"/>
</dbReference>
<protein>
    <submittedName>
        <fullName evidence="5">PLP-dependent aspartate aminotransferase family protein</fullName>
    </submittedName>
</protein>
<dbReference type="GO" id="GO:0019346">
    <property type="term" value="P:transsulfuration"/>
    <property type="evidence" value="ECO:0007669"/>
    <property type="project" value="InterPro"/>
</dbReference>
<dbReference type="CDD" id="cd00614">
    <property type="entry name" value="CGS_like"/>
    <property type="match status" value="1"/>
</dbReference>
<evidence type="ECO:0000313" key="6">
    <source>
        <dbReference type="Proteomes" id="UP001161094"/>
    </source>
</evidence>
<evidence type="ECO:0000256" key="1">
    <source>
        <dbReference type="ARBA" id="ARBA00001933"/>
    </source>
</evidence>
<proteinExistence type="inferred from homology"/>
<keyword evidence="5" id="KW-0808">Transferase</keyword>
<dbReference type="Gene3D" id="3.90.1150.10">
    <property type="entry name" value="Aspartate Aminotransferase, domain 1"/>
    <property type="match status" value="1"/>
</dbReference>